<keyword evidence="1" id="KW-0812">Transmembrane</keyword>
<organism evidence="2 3">
    <name type="scientific">Coprinellus micaceus</name>
    <name type="common">Glistening ink-cap mushroom</name>
    <name type="synonym">Coprinus micaceus</name>
    <dbReference type="NCBI Taxonomy" id="71717"/>
    <lineage>
        <taxon>Eukaryota</taxon>
        <taxon>Fungi</taxon>
        <taxon>Dikarya</taxon>
        <taxon>Basidiomycota</taxon>
        <taxon>Agaricomycotina</taxon>
        <taxon>Agaricomycetes</taxon>
        <taxon>Agaricomycetidae</taxon>
        <taxon>Agaricales</taxon>
        <taxon>Agaricineae</taxon>
        <taxon>Psathyrellaceae</taxon>
        <taxon>Coprinellus</taxon>
    </lineage>
</organism>
<dbReference type="AlphaFoldDB" id="A0A4Y7SF89"/>
<dbReference type="EMBL" id="QPFP01000138">
    <property type="protein sequence ID" value="TEB20477.1"/>
    <property type="molecule type" value="Genomic_DNA"/>
</dbReference>
<feature type="transmembrane region" description="Helical" evidence="1">
    <location>
        <begin position="20"/>
        <end position="40"/>
    </location>
</feature>
<keyword evidence="3" id="KW-1185">Reference proteome</keyword>
<accession>A0A4Y7SF89</accession>
<evidence type="ECO:0000256" key="1">
    <source>
        <dbReference type="SAM" id="Phobius"/>
    </source>
</evidence>
<reference evidence="2 3" key="1">
    <citation type="journal article" date="2019" name="Nat. Ecol. Evol.">
        <title>Megaphylogeny resolves global patterns of mushroom evolution.</title>
        <authorList>
            <person name="Varga T."/>
            <person name="Krizsan K."/>
            <person name="Foldi C."/>
            <person name="Dima B."/>
            <person name="Sanchez-Garcia M."/>
            <person name="Sanchez-Ramirez S."/>
            <person name="Szollosi G.J."/>
            <person name="Szarkandi J.G."/>
            <person name="Papp V."/>
            <person name="Albert L."/>
            <person name="Andreopoulos W."/>
            <person name="Angelini C."/>
            <person name="Antonin V."/>
            <person name="Barry K.W."/>
            <person name="Bougher N.L."/>
            <person name="Buchanan P."/>
            <person name="Buyck B."/>
            <person name="Bense V."/>
            <person name="Catcheside P."/>
            <person name="Chovatia M."/>
            <person name="Cooper J."/>
            <person name="Damon W."/>
            <person name="Desjardin D."/>
            <person name="Finy P."/>
            <person name="Geml J."/>
            <person name="Haridas S."/>
            <person name="Hughes K."/>
            <person name="Justo A."/>
            <person name="Karasinski D."/>
            <person name="Kautmanova I."/>
            <person name="Kiss B."/>
            <person name="Kocsube S."/>
            <person name="Kotiranta H."/>
            <person name="LaButti K.M."/>
            <person name="Lechner B.E."/>
            <person name="Liimatainen K."/>
            <person name="Lipzen A."/>
            <person name="Lukacs Z."/>
            <person name="Mihaltcheva S."/>
            <person name="Morgado L.N."/>
            <person name="Niskanen T."/>
            <person name="Noordeloos M.E."/>
            <person name="Ohm R.A."/>
            <person name="Ortiz-Santana B."/>
            <person name="Ovrebo C."/>
            <person name="Racz N."/>
            <person name="Riley R."/>
            <person name="Savchenko A."/>
            <person name="Shiryaev A."/>
            <person name="Soop K."/>
            <person name="Spirin V."/>
            <person name="Szebenyi C."/>
            <person name="Tomsovsky M."/>
            <person name="Tulloss R.E."/>
            <person name="Uehling J."/>
            <person name="Grigoriev I.V."/>
            <person name="Vagvolgyi C."/>
            <person name="Papp T."/>
            <person name="Martin F.M."/>
            <person name="Miettinen O."/>
            <person name="Hibbett D.S."/>
            <person name="Nagy L.G."/>
        </authorList>
    </citation>
    <scope>NUCLEOTIDE SEQUENCE [LARGE SCALE GENOMIC DNA]</scope>
    <source>
        <strain evidence="2 3">FP101781</strain>
    </source>
</reference>
<comment type="caution">
    <text evidence="2">The sequence shown here is derived from an EMBL/GenBank/DDBJ whole genome shotgun (WGS) entry which is preliminary data.</text>
</comment>
<evidence type="ECO:0000313" key="3">
    <source>
        <dbReference type="Proteomes" id="UP000298030"/>
    </source>
</evidence>
<keyword evidence="1" id="KW-0472">Membrane</keyword>
<dbReference type="Proteomes" id="UP000298030">
    <property type="component" value="Unassembled WGS sequence"/>
</dbReference>
<proteinExistence type="predicted"/>
<protein>
    <submittedName>
        <fullName evidence="2">Uncharacterized protein</fullName>
    </submittedName>
</protein>
<evidence type="ECO:0000313" key="2">
    <source>
        <dbReference type="EMBL" id="TEB20477.1"/>
    </source>
</evidence>
<name>A0A4Y7SF89_COPMI</name>
<keyword evidence="1" id="KW-1133">Transmembrane helix</keyword>
<sequence>MFLSPLIPNVQISYISTVAYRFLFCRLYLTLTFPPIYFFFPRALENRFSDPLNTPQRLYAYRHGWSTSVQSLRSSI</sequence>
<gene>
    <name evidence="2" type="ORF">FA13DRAFT_209832</name>
</gene>